<evidence type="ECO:0000313" key="2">
    <source>
        <dbReference type="Proteomes" id="UP000183200"/>
    </source>
</evidence>
<protein>
    <recommendedName>
        <fullName evidence="3">Cytochrome c domain-containing protein</fullName>
    </recommendedName>
</protein>
<dbReference type="Proteomes" id="UP000183200">
    <property type="component" value="Unassembled WGS sequence"/>
</dbReference>
<gene>
    <name evidence="1" type="ORF">SAMN05421820_11561</name>
</gene>
<dbReference type="RefSeq" id="WP_143010593.1">
    <property type="nucleotide sequence ID" value="NZ_FNGY01000015.1"/>
</dbReference>
<sequence length="329" mass="37483">MISNTFKVIVGLIACFTCMVYVQSCKKDIFLVTIPNNMQFKEKLSDYQIFQGTPSDLIPEATFKVYELSTALFTDYAEKQRLIKLPGGTKLTPTGDGLPNFPDGTILVKTFYYYKDKQNHLLGKKIIETRLLIKEQDKWNVATYKWDNEQNDAVLITAGATENVSWVDEHGISKTVNYHIPSNTECNTCHQSAEISMPIGFKLHNLNREVTRSGTPINQLTHLQREGIFGNINPTSFSRLPNWENTSHTLEERARAYLDVNCAHCHNDQGVCKRLVLRPAYEIPFNKTFLENYKKSIVIQLENKRMPKLGTTIKHSEGIALLKAYLATL</sequence>
<organism evidence="1 2">
    <name type="scientific">Pedobacter steynii</name>
    <dbReference type="NCBI Taxonomy" id="430522"/>
    <lineage>
        <taxon>Bacteria</taxon>
        <taxon>Pseudomonadati</taxon>
        <taxon>Bacteroidota</taxon>
        <taxon>Sphingobacteriia</taxon>
        <taxon>Sphingobacteriales</taxon>
        <taxon>Sphingobacteriaceae</taxon>
        <taxon>Pedobacter</taxon>
    </lineage>
</organism>
<dbReference type="AlphaFoldDB" id="A0A1H0JSY2"/>
<accession>A0A1H0JSY2</accession>
<reference evidence="2" key="1">
    <citation type="submission" date="2016-10" db="EMBL/GenBank/DDBJ databases">
        <authorList>
            <person name="Varghese N."/>
            <person name="Submissions S."/>
        </authorList>
    </citation>
    <scope>NUCLEOTIDE SEQUENCE [LARGE SCALE GENOMIC DNA]</scope>
    <source>
        <strain evidence="2">DSM 19110</strain>
    </source>
</reference>
<dbReference type="OrthoDB" id="338827at2"/>
<keyword evidence="2" id="KW-1185">Reference proteome</keyword>
<evidence type="ECO:0000313" key="1">
    <source>
        <dbReference type="EMBL" id="SDO46633.1"/>
    </source>
</evidence>
<proteinExistence type="predicted"/>
<dbReference type="EMBL" id="FNGY01000015">
    <property type="protein sequence ID" value="SDO46633.1"/>
    <property type="molecule type" value="Genomic_DNA"/>
</dbReference>
<evidence type="ECO:0008006" key="3">
    <source>
        <dbReference type="Google" id="ProtNLM"/>
    </source>
</evidence>
<name>A0A1H0JSY2_9SPHI</name>